<keyword evidence="18" id="KW-1185">Reference proteome</keyword>
<keyword evidence="6" id="KW-0132">Cell division</keyword>
<dbReference type="PANTHER" id="PTHR32017">
    <property type="entry name" value="SPINDLE AND KINETOCHORE-ASSOCIATED PROTEIN 2"/>
    <property type="match status" value="1"/>
</dbReference>
<evidence type="ECO:0000256" key="10">
    <source>
        <dbReference type="ARBA" id="ARBA00023212"/>
    </source>
</evidence>
<name>A0A8J5ET73_ZINOF</name>
<evidence type="ECO:0000256" key="7">
    <source>
        <dbReference type="ARBA" id="ARBA00022701"/>
    </source>
</evidence>
<keyword evidence="7" id="KW-0493">Microtubule</keyword>
<evidence type="ECO:0000256" key="15">
    <source>
        <dbReference type="SAM" id="MobiDB-lite"/>
    </source>
</evidence>
<dbReference type="EMBL" id="JACMSC010000019">
    <property type="protein sequence ID" value="KAG6474290.1"/>
    <property type="molecule type" value="Genomic_DNA"/>
</dbReference>
<evidence type="ECO:0000313" key="18">
    <source>
        <dbReference type="Proteomes" id="UP000734854"/>
    </source>
</evidence>
<dbReference type="GO" id="GO:0000940">
    <property type="term" value="C:outer kinetochore"/>
    <property type="evidence" value="ECO:0007669"/>
    <property type="project" value="InterPro"/>
</dbReference>
<protein>
    <recommendedName>
        <fullName evidence="13">Protein FAM33A</fullName>
    </recommendedName>
</protein>
<keyword evidence="10" id="KW-0206">Cytoskeleton</keyword>
<evidence type="ECO:0000256" key="12">
    <source>
        <dbReference type="ARBA" id="ARBA00023328"/>
    </source>
</evidence>
<accession>A0A8J5ET73</accession>
<gene>
    <name evidence="17" type="ORF">ZIOFF_068216</name>
</gene>
<comment type="similarity">
    <text evidence="3">Belongs to the SKA2 family.</text>
</comment>
<evidence type="ECO:0000256" key="11">
    <source>
        <dbReference type="ARBA" id="ARBA00023306"/>
    </source>
</evidence>
<dbReference type="GO" id="GO:0000278">
    <property type="term" value="P:mitotic cell cycle"/>
    <property type="evidence" value="ECO:0007669"/>
    <property type="project" value="TreeGrafter"/>
</dbReference>
<evidence type="ECO:0000256" key="9">
    <source>
        <dbReference type="ARBA" id="ARBA00022838"/>
    </source>
</evidence>
<dbReference type="InterPro" id="IPR042091">
    <property type="entry name" value="Ska2_N"/>
</dbReference>
<evidence type="ECO:0000256" key="14">
    <source>
        <dbReference type="SAM" id="Coils"/>
    </source>
</evidence>
<comment type="caution">
    <text evidence="17">The sequence shown here is derived from an EMBL/GenBank/DDBJ whole genome shotgun (WGS) entry which is preliminary data.</text>
</comment>
<keyword evidence="9" id="KW-0995">Kinetochore</keyword>
<evidence type="ECO:0000256" key="5">
    <source>
        <dbReference type="ARBA" id="ARBA00022490"/>
    </source>
</evidence>
<keyword evidence="12" id="KW-0137">Centromere</keyword>
<keyword evidence="5" id="KW-0963">Cytoplasm</keyword>
<evidence type="ECO:0000256" key="8">
    <source>
        <dbReference type="ARBA" id="ARBA00022776"/>
    </source>
</evidence>
<dbReference type="Proteomes" id="UP000734854">
    <property type="component" value="Unassembled WGS sequence"/>
</dbReference>
<evidence type="ECO:0000256" key="13">
    <source>
        <dbReference type="ARBA" id="ARBA00029651"/>
    </source>
</evidence>
<comment type="subcellular location">
    <subcellularLocation>
        <location evidence="2">Chromosome</location>
        <location evidence="2">Centromere</location>
        <location evidence="2">Kinetochore</location>
    </subcellularLocation>
    <subcellularLocation>
        <location evidence="1">Cytoplasm</location>
        <location evidence="1">Cytoskeleton</location>
        <location evidence="1">Spindle</location>
    </subcellularLocation>
</comment>
<dbReference type="Pfam" id="PF16740">
    <property type="entry name" value="SKA2"/>
    <property type="match status" value="1"/>
</dbReference>
<evidence type="ECO:0000256" key="1">
    <source>
        <dbReference type="ARBA" id="ARBA00004186"/>
    </source>
</evidence>
<evidence type="ECO:0000256" key="3">
    <source>
        <dbReference type="ARBA" id="ARBA00010684"/>
    </source>
</evidence>
<dbReference type="InterPro" id="IPR026762">
    <property type="entry name" value="Ska2"/>
</dbReference>
<organism evidence="17 18">
    <name type="scientific">Zingiber officinale</name>
    <name type="common">Ginger</name>
    <name type="synonym">Amomum zingiber</name>
    <dbReference type="NCBI Taxonomy" id="94328"/>
    <lineage>
        <taxon>Eukaryota</taxon>
        <taxon>Viridiplantae</taxon>
        <taxon>Streptophyta</taxon>
        <taxon>Embryophyta</taxon>
        <taxon>Tracheophyta</taxon>
        <taxon>Spermatophyta</taxon>
        <taxon>Magnoliopsida</taxon>
        <taxon>Liliopsida</taxon>
        <taxon>Zingiberales</taxon>
        <taxon>Zingiberaceae</taxon>
        <taxon>Zingiber</taxon>
    </lineage>
</organism>
<proteinExistence type="inferred from homology"/>
<evidence type="ECO:0000256" key="2">
    <source>
        <dbReference type="ARBA" id="ARBA00004629"/>
    </source>
</evidence>
<dbReference type="GO" id="GO:0008017">
    <property type="term" value="F:microtubule binding"/>
    <property type="evidence" value="ECO:0007669"/>
    <property type="project" value="InterPro"/>
</dbReference>
<keyword evidence="8" id="KW-0498">Mitosis</keyword>
<reference evidence="17 18" key="1">
    <citation type="submission" date="2020-08" db="EMBL/GenBank/DDBJ databases">
        <title>Plant Genome Project.</title>
        <authorList>
            <person name="Zhang R.-G."/>
        </authorList>
    </citation>
    <scope>NUCLEOTIDE SEQUENCE [LARGE SCALE GENOMIC DNA]</scope>
    <source>
        <tissue evidence="17">Rhizome</tissue>
    </source>
</reference>
<evidence type="ECO:0000256" key="4">
    <source>
        <dbReference type="ARBA" id="ARBA00022454"/>
    </source>
</evidence>
<feature type="region of interest" description="Disordered" evidence="15">
    <location>
        <begin position="198"/>
        <end position="286"/>
    </location>
</feature>
<evidence type="ECO:0000256" key="6">
    <source>
        <dbReference type="ARBA" id="ARBA00022618"/>
    </source>
</evidence>
<dbReference type="Gene3D" id="6.10.250.1380">
    <property type="match status" value="1"/>
</dbReference>
<dbReference type="GO" id="GO:0005876">
    <property type="term" value="C:spindle microtubule"/>
    <property type="evidence" value="ECO:0007669"/>
    <property type="project" value="InterPro"/>
</dbReference>
<dbReference type="GO" id="GO:0007059">
    <property type="term" value="P:chromosome segregation"/>
    <property type="evidence" value="ECO:0007669"/>
    <property type="project" value="InterPro"/>
</dbReference>
<dbReference type="PANTHER" id="PTHR32017:SF3">
    <property type="entry name" value="SPINDLE AND KINETOCHORE-ASSOCIATED PROTEIN 2"/>
    <property type="match status" value="1"/>
</dbReference>
<feature type="coiled-coil region" evidence="14">
    <location>
        <begin position="112"/>
        <end position="139"/>
    </location>
</feature>
<evidence type="ECO:0000259" key="16">
    <source>
        <dbReference type="Pfam" id="PF16740"/>
    </source>
</evidence>
<keyword evidence="11" id="KW-0131">Cell cycle</keyword>
<keyword evidence="14" id="KW-0175">Coiled coil</keyword>
<keyword evidence="4" id="KW-0158">Chromosome</keyword>
<sequence>MFPSSLFVSTGLAGNSILCVKSCFSFSLASYPGVGKCNGLDSKIWQRPEQHEEGIVMADLWRHHHHHPAVDDVMKVLSKASQELILVQCQLDQEFQQSYPDGVNPCKIVARIKKIQEDLVSLKELCRELLAEKQDLIDKARTVLAGQRHSLQLLLSSSGLPSLKESDDIAYSNLNQVIDEWTSQVRAKIEQKAQLGLDLSSSRQHDSREEFDGVGCSQGPPVQMATSGRDARRRLNARARGAAVESKAQLGPDLSSSQRHDSREEFDGVGCSQGPPVQMATSGRDARRRLNARARGAAVESGCVRVEMAEEGGRNQR</sequence>
<feature type="domain" description="Ska2 N-terminal" evidence="16">
    <location>
        <begin position="67"/>
        <end position="175"/>
    </location>
</feature>
<dbReference type="GO" id="GO:0051301">
    <property type="term" value="P:cell division"/>
    <property type="evidence" value="ECO:0007669"/>
    <property type="project" value="UniProtKB-KW"/>
</dbReference>
<dbReference type="AlphaFoldDB" id="A0A8J5ET73"/>
<evidence type="ECO:0000313" key="17">
    <source>
        <dbReference type="EMBL" id="KAG6474290.1"/>
    </source>
</evidence>